<dbReference type="HOGENOM" id="CLU_071689_0_0_6"/>
<accession>E1SMP3</accession>
<evidence type="ECO:0000313" key="5">
    <source>
        <dbReference type="EMBL" id="ADN75582.1"/>
    </source>
</evidence>
<keyword evidence="4" id="KW-0720">Serine protease</keyword>
<dbReference type="CDD" id="cd03146">
    <property type="entry name" value="GAT1_Peptidase_E"/>
    <property type="match status" value="1"/>
</dbReference>
<dbReference type="GeneID" id="67181598"/>
<keyword evidence="3 5" id="KW-0378">Hydrolase</keyword>
<name>E1SMP3_FERBD</name>
<evidence type="ECO:0000256" key="4">
    <source>
        <dbReference type="ARBA" id="ARBA00022825"/>
    </source>
</evidence>
<keyword evidence="2" id="KW-0645">Protease</keyword>
<evidence type="ECO:0000256" key="2">
    <source>
        <dbReference type="ARBA" id="ARBA00022670"/>
    </source>
</evidence>
<dbReference type="InterPro" id="IPR005320">
    <property type="entry name" value="Peptidase_S51"/>
</dbReference>
<gene>
    <name evidence="5" type="ordered locus">Fbal_1378</name>
</gene>
<evidence type="ECO:0000256" key="1">
    <source>
        <dbReference type="ARBA" id="ARBA00006534"/>
    </source>
</evidence>
<dbReference type="KEGG" id="fbl:Fbal_1378"/>
<dbReference type="MEROPS" id="S51.001"/>
<dbReference type="GO" id="GO:0006508">
    <property type="term" value="P:proteolysis"/>
    <property type="evidence" value="ECO:0007669"/>
    <property type="project" value="UniProtKB-KW"/>
</dbReference>
<dbReference type="AlphaFoldDB" id="E1SMP3"/>
<organism evidence="5 6">
    <name type="scientific">Ferrimonas balearica (strain DSM 9799 / CCM 4581 / KCTC 23876 / PAT)</name>
    <dbReference type="NCBI Taxonomy" id="550540"/>
    <lineage>
        <taxon>Bacteria</taxon>
        <taxon>Pseudomonadati</taxon>
        <taxon>Pseudomonadota</taxon>
        <taxon>Gammaproteobacteria</taxon>
        <taxon>Alteromonadales</taxon>
        <taxon>Ferrimonadaceae</taxon>
        <taxon>Ferrimonas</taxon>
    </lineage>
</organism>
<dbReference type="PANTHER" id="PTHR20842:SF0">
    <property type="entry name" value="ALPHA-ASPARTYL DIPEPTIDASE"/>
    <property type="match status" value="1"/>
</dbReference>
<dbReference type="RefSeq" id="WP_013344888.1">
    <property type="nucleotide sequence ID" value="NC_014541.1"/>
</dbReference>
<comment type="similarity">
    <text evidence="1">Belongs to the peptidase S51 family.</text>
</comment>
<dbReference type="OrthoDB" id="3373764at2"/>
<evidence type="ECO:0000256" key="3">
    <source>
        <dbReference type="ARBA" id="ARBA00022801"/>
    </source>
</evidence>
<dbReference type="NCBIfam" id="NF003642">
    <property type="entry name" value="PRK05282.1"/>
    <property type="match status" value="1"/>
</dbReference>
<dbReference type="InterPro" id="IPR029062">
    <property type="entry name" value="Class_I_gatase-like"/>
</dbReference>
<dbReference type="eggNOG" id="COG3340">
    <property type="taxonomic scope" value="Bacteria"/>
</dbReference>
<keyword evidence="5" id="KW-0224">Dipeptidase</keyword>
<dbReference type="Gene3D" id="3.40.50.880">
    <property type="match status" value="1"/>
</dbReference>
<dbReference type="GO" id="GO:0008236">
    <property type="term" value="F:serine-type peptidase activity"/>
    <property type="evidence" value="ECO:0007669"/>
    <property type="project" value="UniProtKB-KW"/>
</dbReference>
<protein>
    <submittedName>
        <fullName evidence="5">Alpha-aspartyl dipeptidase</fullName>
        <ecNumber evidence="5">3.4.13.21</ecNumber>
    </submittedName>
</protein>
<dbReference type="PANTHER" id="PTHR20842">
    <property type="entry name" value="PROTEASE S51 ALPHA-ASPARTYL DIPEPTIDASE"/>
    <property type="match status" value="1"/>
</dbReference>
<dbReference type="EMBL" id="CP002209">
    <property type="protein sequence ID" value="ADN75582.1"/>
    <property type="molecule type" value="Genomic_DNA"/>
</dbReference>
<dbReference type="GO" id="GO:0016805">
    <property type="term" value="F:dipeptidase activity"/>
    <property type="evidence" value="ECO:0007669"/>
    <property type="project" value="UniProtKB-KW"/>
</dbReference>
<reference evidence="5 6" key="1">
    <citation type="journal article" date="2010" name="Stand. Genomic Sci.">
        <title>Complete genome sequence of Ferrimonas balearica type strain (PAT).</title>
        <authorList>
            <person name="Nolan M."/>
            <person name="Sikorski J."/>
            <person name="Davenport K."/>
            <person name="Lucas S."/>
            <person name="Glavina Del Rio T."/>
            <person name="Tice H."/>
            <person name="Cheng J."/>
            <person name="Goodwin L."/>
            <person name="Pitluck S."/>
            <person name="Liolios K."/>
            <person name="Ivanova N."/>
            <person name="Mavromatis K."/>
            <person name="Ovchinnikova G."/>
            <person name="Pati A."/>
            <person name="Chen A."/>
            <person name="Palaniappan K."/>
            <person name="Land M."/>
            <person name="Hauser L."/>
            <person name="Chang Y."/>
            <person name="Jeffries C."/>
            <person name="Tapia R."/>
            <person name="Brettin T."/>
            <person name="Detter J."/>
            <person name="Han C."/>
            <person name="Yasawong M."/>
            <person name="Rohde M."/>
            <person name="Tindall B."/>
            <person name="Goker M."/>
            <person name="Woyke T."/>
            <person name="Bristow J."/>
            <person name="Eisen J."/>
            <person name="Markowitz V."/>
            <person name="Hugenholtz P."/>
            <person name="Kyrpides N."/>
            <person name="Klenk H."/>
            <person name="Lapidus A."/>
        </authorList>
    </citation>
    <scope>NUCLEOTIDE SEQUENCE [LARGE SCALE GENOMIC DNA]</scope>
    <source>
        <strain evidence="6">DSM 9799 / CCM 4581 / KCTC 23876 / PAT</strain>
    </source>
</reference>
<dbReference type="Pfam" id="PF03575">
    <property type="entry name" value="Peptidase_S51"/>
    <property type="match status" value="1"/>
</dbReference>
<sequence>MSLSLLLLSSSKADDTPYLSHALNWMADLVEPGSRWLFIPYAGVSISYDDYHAKVVDALAELDFTLDSAHQLSDPASALGEYDGVMVGGGNTFHLLHELYHHNLVEVLREQVANGLHYIGWSAGSNVAGDSIRTTNDMPIIQPPSFTALQLVPFQLNPHYIDYHPPGHHGETREQRLLEFTCVDPLMPVVGIQEGTALKRQGNALVLMGDKTGYLFQGSTQKQALPPGADLSRLL</sequence>
<keyword evidence="6" id="KW-1185">Reference proteome</keyword>
<dbReference type="EC" id="3.4.13.21" evidence="5"/>
<dbReference type="SUPFAM" id="SSF52317">
    <property type="entry name" value="Class I glutamine amidotransferase-like"/>
    <property type="match status" value="1"/>
</dbReference>
<dbReference type="Proteomes" id="UP000006683">
    <property type="component" value="Chromosome"/>
</dbReference>
<proteinExistence type="inferred from homology"/>
<evidence type="ECO:0000313" key="6">
    <source>
        <dbReference type="Proteomes" id="UP000006683"/>
    </source>
</evidence>